<evidence type="ECO:0000256" key="2">
    <source>
        <dbReference type="ARBA" id="ARBA00004651"/>
    </source>
</evidence>
<dbReference type="SUPFAM" id="SSF55874">
    <property type="entry name" value="ATPase domain of HSP90 chaperone/DNA topoisomerase II/histidine kinase"/>
    <property type="match status" value="1"/>
</dbReference>
<dbReference type="Pfam" id="PF00512">
    <property type="entry name" value="HisKA"/>
    <property type="match status" value="1"/>
</dbReference>
<dbReference type="GO" id="GO:0000155">
    <property type="term" value="F:phosphorelay sensor kinase activity"/>
    <property type="evidence" value="ECO:0007669"/>
    <property type="project" value="InterPro"/>
</dbReference>
<dbReference type="EMBL" id="CP130318">
    <property type="protein sequence ID" value="WNQ08911.1"/>
    <property type="molecule type" value="Genomic_DNA"/>
</dbReference>
<dbReference type="PANTHER" id="PTHR45453">
    <property type="entry name" value="PHOSPHATE REGULON SENSOR PROTEIN PHOR"/>
    <property type="match status" value="1"/>
</dbReference>
<dbReference type="GO" id="GO:0005886">
    <property type="term" value="C:plasma membrane"/>
    <property type="evidence" value="ECO:0007669"/>
    <property type="project" value="UniProtKB-SubCell"/>
</dbReference>
<evidence type="ECO:0000256" key="6">
    <source>
        <dbReference type="ARBA" id="ARBA00022679"/>
    </source>
</evidence>
<feature type="domain" description="HAMP" evidence="16">
    <location>
        <begin position="22"/>
        <end position="75"/>
    </location>
</feature>
<evidence type="ECO:0000256" key="3">
    <source>
        <dbReference type="ARBA" id="ARBA00012438"/>
    </source>
</evidence>
<feature type="domain" description="Histidine kinase" evidence="15">
    <location>
        <begin position="90"/>
        <end position="308"/>
    </location>
</feature>
<keyword evidence="13" id="KW-0472">Membrane</keyword>
<evidence type="ECO:0000256" key="7">
    <source>
        <dbReference type="ARBA" id="ARBA00022692"/>
    </source>
</evidence>
<organism evidence="17 18">
    <name type="scientific">Paenibacillus aurantius</name>
    <dbReference type="NCBI Taxonomy" id="2918900"/>
    <lineage>
        <taxon>Bacteria</taxon>
        <taxon>Bacillati</taxon>
        <taxon>Bacillota</taxon>
        <taxon>Bacilli</taxon>
        <taxon>Bacillales</taxon>
        <taxon>Paenibacillaceae</taxon>
        <taxon>Paenibacillus</taxon>
    </lineage>
</organism>
<evidence type="ECO:0000256" key="13">
    <source>
        <dbReference type="ARBA" id="ARBA00023136"/>
    </source>
</evidence>
<dbReference type="Gene3D" id="1.10.287.130">
    <property type="match status" value="1"/>
</dbReference>
<dbReference type="SUPFAM" id="SSF47384">
    <property type="entry name" value="Homodimeric domain of signal transducing histidine kinase"/>
    <property type="match status" value="1"/>
</dbReference>
<dbReference type="PANTHER" id="PTHR45453:SF1">
    <property type="entry name" value="PHOSPHATE REGULON SENSOR PROTEIN PHOR"/>
    <property type="match status" value="1"/>
</dbReference>
<keyword evidence="11" id="KW-1133">Transmembrane helix</keyword>
<dbReference type="Gene3D" id="3.30.565.10">
    <property type="entry name" value="Histidine kinase-like ATPase, C-terminal domain"/>
    <property type="match status" value="1"/>
</dbReference>
<dbReference type="KEGG" id="paun:MJA45_14765"/>
<evidence type="ECO:0000256" key="5">
    <source>
        <dbReference type="ARBA" id="ARBA00022553"/>
    </source>
</evidence>
<sequence>MLIPSLFLTILLLCSLLLRYHIRLRKEIEGIARTTKDIRSGQLNRRYRLYTRHNYLQDLGGELNRMVDSFQAALERIRTLEDERKRMISNLSHDLRTPLTSLLGYMEALRTDPSLTEEERAAFLRIAADKGQALMTLLEQFFELARLESDGSAPELEEINLTDLLPEVVLGFYPDFTRVEITPSLDLPDKPVYARGDAAYVRRILNNLLSNALRYGTDGREIGLSLREENGLAWMEVWDRGQGIPPQELSRVFDRLYTGEASRNRNIRGTGLGLTIVKHLVEQQGGRIEVSSLPGERTVFSVGLPSLSVSRKM</sequence>
<keyword evidence="8" id="KW-0547">Nucleotide-binding</keyword>
<accession>A0AA96LBD0</accession>
<keyword evidence="4" id="KW-1003">Cell membrane</keyword>
<evidence type="ECO:0000259" key="16">
    <source>
        <dbReference type="PROSITE" id="PS50885"/>
    </source>
</evidence>
<keyword evidence="10" id="KW-0067">ATP-binding</keyword>
<evidence type="ECO:0000256" key="14">
    <source>
        <dbReference type="SAM" id="Coils"/>
    </source>
</evidence>
<name>A0AA96LBD0_9BACL</name>
<feature type="coiled-coil region" evidence="14">
    <location>
        <begin position="63"/>
        <end position="90"/>
    </location>
</feature>
<keyword evidence="18" id="KW-1185">Reference proteome</keyword>
<dbReference type="EC" id="2.7.13.3" evidence="3"/>
<evidence type="ECO:0000256" key="9">
    <source>
        <dbReference type="ARBA" id="ARBA00022777"/>
    </source>
</evidence>
<dbReference type="RefSeq" id="WP_315602678.1">
    <property type="nucleotide sequence ID" value="NZ_CP130318.1"/>
</dbReference>
<dbReference type="PROSITE" id="PS50885">
    <property type="entry name" value="HAMP"/>
    <property type="match status" value="1"/>
</dbReference>
<evidence type="ECO:0000256" key="10">
    <source>
        <dbReference type="ARBA" id="ARBA00022840"/>
    </source>
</evidence>
<dbReference type="InterPro" id="IPR005467">
    <property type="entry name" value="His_kinase_dom"/>
</dbReference>
<dbReference type="SMART" id="SM00387">
    <property type="entry name" value="HATPase_c"/>
    <property type="match status" value="1"/>
</dbReference>
<dbReference type="GO" id="GO:0016036">
    <property type="term" value="P:cellular response to phosphate starvation"/>
    <property type="evidence" value="ECO:0007669"/>
    <property type="project" value="TreeGrafter"/>
</dbReference>
<dbReference type="Pfam" id="PF02518">
    <property type="entry name" value="HATPase_c"/>
    <property type="match status" value="1"/>
</dbReference>
<dbReference type="InterPro" id="IPR003594">
    <property type="entry name" value="HATPase_dom"/>
</dbReference>
<dbReference type="InterPro" id="IPR036890">
    <property type="entry name" value="HATPase_C_sf"/>
</dbReference>
<dbReference type="InterPro" id="IPR003661">
    <property type="entry name" value="HisK_dim/P_dom"/>
</dbReference>
<evidence type="ECO:0000259" key="15">
    <source>
        <dbReference type="PROSITE" id="PS50109"/>
    </source>
</evidence>
<keyword evidence="9 17" id="KW-0418">Kinase</keyword>
<evidence type="ECO:0000256" key="8">
    <source>
        <dbReference type="ARBA" id="ARBA00022741"/>
    </source>
</evidence>
<evidence type="ECO:0000313" key="18">
    <source>
        <dbReference type="Proteomes" id="UP001305702"/>
    </source>
</evidence>
<protein>
    <recommendedName>
        <fullName evidence="3">histidine kinase</fullName>
        <ecNumber evidence="3">2.7.13.3</ecNumber>
    </recommendedName>
</protein>
<evidence type="ECO:0000256" key="1">
    <source>
        <dbReference type="ARBA" id="ARBA00000085"/>
    </source>
</evidence>
<comment type="catalytic activity">
    <reaction evidence="1">
        <text>ATP + protein L-histidine = ADP + protein N-phospho-L-histidine.</text>
        <dbReference type="EC" id="2.7.13.3"/>
    </reaction>
</comment>
<gene>
    <name evidence="17" type="ORF">MJA45_14765</name>
</gene>
<proteinExistence type="predicted"/>
<dbReference type="InterPro" id="IPR003660">
    <property type="entry name" value="HAMP_dom"/>
</dbReference>
<dbReference type="FunFam" id="3.30.565.10:FF:000013">
    <property type="entry name" value="Two-component sensor histidine kinase"/>
    <property type="match status" value="1"/>
</dbReference>
<dbReference type="AlphaFoldDB" id="A0AA96LBD0"/>
<keyword evidence="7" id="KW-0812">Transmembrane</keyword>
<evidence type="ECO:0000256" key="11">
    <source>
        <dbReference type="ARBA" id="ARBA00022989"/>
    </source>
</evidence>
<dbReference type="InterPro" id="IPR050351">
    <property type="entry name" value="BphY/WalK/GraS-like"/>
</dbReference>
<comment type="subcellular location">
    <subcellularLocation>
        <location evidence="2">Cell membrane</location>
        <topology evidence="2">Multi-pass membrane protein</topology>
    </subcellularLocation>
</comment>
<dbReference type="PROSITE" id="PS50109">
    <property type="entry name" value="HIS_KIN"/>
    <property type="match status" value="1"/>
</dbReference>
<dbReference type="SMART" id="SM00388">
    <property type="entry name" value="HisKA"/>
    <property type="match status" value="1"/>
</dbReference>
<reference evidence="17 18" key="1">
    <citation type="submission" date="2022-02" db="EMBL/GenBank/DDBJ databases">
        <title>Paenibacillus sp. MBLB1776 Whole Genome Shotgun Sequencing.</title>
        <authorList>
            <person name="Hwang C.Y."/>
            <person name="Cho E.-S."/>
            <person name="Seo M.-J."/>
        </authorList>
    </citation>
    <scope>NUCLEOTIDE SEQUENCE [LARGE SCALE GENOMIC DNA]</scope>
    <source>
        <strain evidence="17 18">MBLB1776</strain>
    </source>
</reference>
<evidence type="ECO:0000313" key="17">
    <source>
        <dbReference type="EMBL" id="WNQ08911.1"/>
    </source>
</evidence>
<dbReference type="InterPro" id="IPR004358">
    <property type="entry name" value="Sig_transdc_His_kin-like_C"/>
</dbReference>
<dbReference type="CDD" id="cd00082">
    <property type="entry name" value="HisKA"/>
    <property type="match status" value="1"/>
</dbReference>
<evidence type="ECO:0000256" key="12">
    <source>
        <dbReference type="ARBA" id="ARBA00023012"/>
    </source>
</evidence>
<dbReference type="Proteomes" id="UP001305702">
    <property type="component" value="Chromosome"/>
</dbReference>
<dbReference type="GO" id="GO:0005524">
    <property type="term" value="F:ATP binding"/>
    <property type="evidence" value="ECO:0007669"/>
    <property type="project" value="UniProtKB-KW"/>
</dbReference>
<dbReference type="PRINTS" id="PR00344">
    <property type="entry name" value="BCTRLSENSOR"/>
</dbReference>
<dbReference type="InterPro" id="IPR036097">
    <property type="entry name" value="HisK_dim/P_sf"/>
</dbReference>
<keyword evidence="5" id="KW-0597">Phosphoprotein</keyword>
<evidence type="ECO:0000256" key="4">
    <source>
        <dbReference type="ARBA" id="ARBA00022475"/>
    </source>
</evidence>
<keyword evidence="14" id="KW-0175">Coiled coil</keyword>
<keyword evidence="12" id="KW-0902">Two-component regulatory system</keyword>
<keyword evidence="6" id="KW-0808">Transferase</keyword>
<dbReference type="GO" id="GO:0004721">
    <property type="term" value="F:phosphoprotein phosphatase activity"/>
    <property type="evidence" value="ECO:0007669"/>
    <property type="project" value="TreeGrafter"/>
</dbReference>